<accession>A0A238J560</accession>
<evidence type="ECO:0000256" key="3">
    <source>
        <dbReference type="ARBA" id="ARBA00023125"/>
    </source>
</evidence>
<dbReference type="InterPro" id="IPR036390">
    <property type="entry name" value="WH_DNA-bd_sf"/>
</dbReference>
<protein>
    <submittedName>
        <fullName evidence="6">HTH-type transcriptional activator AmpR</fullName>
    </submittedName>
</protein>
<sequence length="293" mass="32733">MALIWDDLRTVLMLVRHQTLAGAANALEVNYTTVARRVRRAESTLGQILFERLADGYQPTEIAKVVASHAEKMETSEFDLRRYLQGADTELSGTFTITAPQLLISSFLAPVLDDFDQAHPNIELRVLATNDILDLTRLEADLAIRISRNPGDTLKGLRLLEQETASFASPRLADHIRSHPTEMIDWIVYDAFPNVPKGTSPMFPNNRVRFRFDDMVAMLGAAQAGLGVLRVPLFLGRTTSGLEIVPVLPPQPYSDIWVVGHPDVWTSKKAQAFREVLIAHSKWSRSIFTSQAD</sequence>
<evidence type="ECO:0000256" key="1">
    <source>
        <dbReference type="ARBA" id="ARBA00009437"/>
    </source>
</evidence>
<dbReference type="GO" id="GO:0043565">
    <property type="term" value="F:sequence-specific DNA binding"/>
    <property type="evidence" value="ECO:0007669"/>
    <property type="project" value="TreeGrafter"/>
</dbReference>
<keyword evidence="7" id="KW-1185">Reference proteome</keyword>
<organism evidence="6 7">
    <name type="scientific">Boseongicola aestuarii</name>
    <dbReference type="NCBI Taxonomy" id="1470561"/>
    <lineage>
        <taxon>Bacteria</taxon>
        <taxon>Pseudomonadati</taxon>
        <taxon>Pseudomonadota</taxon>
        <taxon>Alphaproteobacteria</taxon>
        <taxon>Rhodobacterales</taxon>
        <taxon>Paracoccaceae</taxon>
        <taxon>Boseongicola</taxon>
    </lineage>
</organism>
<dbReference type="GO" id="GO:0003700">
    <property type="term" value="F:DNA-binding transcription factor activity"/>
    <property type="evidence" value="ECO:0007669"/>
    <property type="project" value="InterPro"/>
</dbReference>
<keyword evidence="2" id="KW-0805">Transcription regulation</keyword>
<evidence type="ECO:0000256" key="4">
    <source>
        <dbReference type="ARBA" id="ARBA00023163"/>
    </source>
</evidence>
<dbReference type="InterPro" id="IPR058163">
    <property type="entry name" value="LysR-type_TF_proteobact-type"/>
</dbReference>
<dbReference type="Pfam" id="PF03466">
    <property type="entry name" value="LysR_substrate"/>
    <property type="match status" value="1"/>
</dbReference>
<evidence type="ECO:0000313" key="7">
    <source>
        <dbReference type="Proteomes" id="UP000201838"/>
    </source>
</evidence>
<dbReference type="InterPro" id="IPR000847">
    <property type="entry name" value="LysR_HTH_N"/>
</dbReference>
<reference evidence="6 7" key="1">
    <citation type="submission" date="2017-05" db="EMBL/GenBank/DDBJ databases">
        <authorList>
            <person name="Song R."/>
            <person name="Chenine A.L."/>
            <person name="Ruprecht R.M."/>
        </authorList>
    </citation>
    <scope>NUCLEOTIDE SEQUENCE [LARGE SCALE GENOMIC DNA]</scope>
    <source>
        <strain evidence="6 7">CECT 8489</strain>
    </source>
</reference>
<feature type="domain" description="HTH lysR-type" evidence="5">
    <location>
        <begin position="3"/>
        <end position="60"/>
    </location>
</feature>
<evidence type="ECO:0000259" key="5">
    <source>
        <dbReference type="PROSITE" id="PS50931"/>
    </source>
</evidence>
<dbReference type="Gene3D" id="3.40.190.290">
    <property type="match status" value="1"/>
</dbReference>
<evidence type="ECO:0000256" key="2">
    <source>
        <dbReference type="ARBA" id="ARBA00023015"/>
    </source>
</evidence>
<dbReference type="GO" id="GO:0006351">
    <property type="term" value="P:DNA-templated transcription"/>
    <property type="evidence" value="ECO:0007669"/>
    <property type="project" value="TreeGrafter"/>
</dbReference>
<dbReference type="RefSeq" id="WP_176440385.1">
    <property type="nucleotide sequence ID" value="NZ_FXXQ01000030.1"/>
</dbReference>
<comment type="similarity">
    <text evidence="1">Belongs to the LysR transcriptional regulatory family.</text>
</comment>
<dbReference type="Proteomes" id="UP000201838">
    <property type="component" value="Unassembled WGS sequence"/>
</dbReference>
<gene>
    <name evidence="6" type="primary">ampR_3</name>
    <name evidence="6" type="ORF">BOA8489_03940</name>
</gene>
<dbReference type="InterPro" id="IPR005119">
    <property type="entry name" value="LysR_subst-bd"/>
</dbReference>
<name>A0A238J560_9RHOB</name>
<dbReference type="PANTHER" id="PTHR30537:SF3">
    <property type="entry name" value="TRANSCRIPTIONAL REGULATORY PROTEIN"/>
    <property type="match status" value="1"/>
</dbReference>
<dbReference type="AlphaFoldDB" id="A0A238J560"/>
<dbReference type="PANTHER" id="PTHR30537">
    <property type="entry name" value="HTH-TYPE TRANSCRIPTIONAL REGULATOR"/>
    <property type="match status" value="1"/>
</dbReference>
<keyword evidence="4" id="KW-0804">Transcription</keyword>
<dbReference type="Gene3D" id="3.40.190.10">
    <property type="entry name" value="Periplasmic binding protein-like II"/>
    <property type="match status" value="1"/>
</dbReference>
<dbReference type="Pfam" id="PF00126">
    <property type="entry name" value="HTH_1"/>
    <property type="match status" value="1"/>
</dbReference>
<dbReference type="SUPFAM" id="SSF46785">
    <property type="entry name" value="Winged helix' DNA-binding domain"/>
    <property type="match status" value="1"/>
</dbReference>
<evidence type="ECO:0000313" key="6">
    <source>
        <dbReference type="EMBL" id="SMX25796.1"/>
    </source>
</evidence>
<proteinExistence type="inferred from homology"/>
<dbReference type="SUPFAM" id="SSF53850">
    <property type="entry name" value="Periplasmic binding protein-like II"/>
    <property type="match status" value="1"/>
</dbReference>
<dbReference type="InterPro" id="IPR036388">
    <property type="entry name" value="WH-like_DNA-bd_sf"/>
</dbReference>
<dbReference type="Gene3D" id="1.10.10.10">
    <property type="entry name" value="Winged helix-like DNA-binding domain superfamily/Winged helix DNA-binding domain"/>
    <property type="match status" value="1"/>
</dbReference>
<dbReference type="EMBL" id="FXXQ01000030">
    <property type="protein sequence ID" value="SMX25796.1"/>
    <property type="molecule type" value="Genomic_DNA"/>
</dbReference>
<dbReference type="PROSITE" id="PS50931">
    <property type="entry name" value="HTH_LYSR"/>
    <property type="match status" value="1"/>
</dbReference>
<keyword evidence="3" id="KW-0238">DNA-binding</keyword>